<keyword evidence="1" id="KW-0732">Signal</keyword>
<dbReference type="EMBL" id="CP022315">
    <property type="protein sequence ID" value="ASK64181.1"/>
    <property type="molecule type" value="Genomic_DNA"/>
</dbReference>
<reference evidence="2 3" key="1">
    <citation type="submission" date="2017-07" db="EMBL/GenBank/DDBJ databases">
        <title>Virgibacillus sp. LM2416.</title>
        <authorList>
            <person name="Tak E.J."/>
            <person name="Bae J.-W."/>
        </authorList>
    </citation>
    <scope>NUCLEOTIDE SEQUENCE [LARGE SCALE GENOMIC DNA]</scope>
    <source>
        <strain evidence="2 3">LM2416</strain>
    </source>
</reference>
<protein>
    <recommendedName>
        <fullName evidence="4">Lipoprotein</fullName>
    </recommendedName>
</protein>
<evidence type="ECO:0008006" key="4">
    <source>
        <dbReference type="Google" id="ProtNLM"/>
    </source>
</evidence>
<dbReference type="PROSITE" id="PS51257">
    <property type="entry name" value="PROKAR_LIPOPROTEIN"/>
    <property type="match status" value="1"/>
</dbReference>
<feature type="chain" id="PRO_5039495705" description="Lipoprotein" evidence="1">
    <location>
        <begin position="24"/>
        <end position="173"/>
    </location>
</feature>
<evidence type="ECO:0000256" key="1">
    <source>
        <dbReference type="SAM" id="SignalP"/>
    </source>
</evidence>
<sequence>MRKCTYKFLVTALFASILLMVVGCTEKTENQTQDAHIQTIEAVVHKTLTGPTDELKQVLKSDGLEDFVKYEEKRYKEYFANDTSYLHFVNNFSWSLMMEPIRNNYKLKVKNIEFEKTESDEIIYDFTVEVQYQKEGSDSSEVTFLDGEANMNAEHKVERILFRDKGFHKLFQK</sequence>
<dbReference type="OrthoDB" id="2381403at2"/>
<feature type="signal peptide" evidence="1">
    <location>
        <begin position="1"/>
        <end position="23"/>
    </location>
</feature>
<keyword evidence="3" id="KW-1185">Reference proteome</keyword>
<name>A0A220U8I5_9BACI</name>
<organism evidence="2 3">
    <name type="scientific">Virgibacillus phasianinus</name>
    <dbReference type="NCBI Taxonomy" id="2017483"/>
    <lineage>
        <taxon>Bacteria</taxon>
        <taxon>Bacillati</taxon>
        <taxon>Bacillota</taxon>
        <taxon>Bacilli</taxon>
        <taxon>Bacillales</taxon>
        <taxon>Bacillaceae</taxon>
        <taxon>Virgibacillus</taxon>
    </lineage>
</organism>
<dbReference type="RefSeq" id="WP_089063439.1">
    <property type="nucleotide sequence ID" value="NZ_CP022315.1"/>
</dbReference>
<evidence type="ECO:0000313" key="2">
    <source>
        <dbReference type="EMBL" id="ASK64181.1"/>
    </source>
</evidence>
<proteinExistence type="predicted"/>
<dbReference type="AlphaFoldDB" id="A0A220U8I5"/>
<gene>
    <name evidence="2" type="ORF">CFK37_19520</name>
</gene>
<accession>A0A220U8I5</accession>
<dbReference type="Proteomes" id="UP000198312">
    <property type="component" value="Chromosome"/>
</dbReference>
<evidence type="ECO:0000313" key="3">
    <source>
        <dbReference type="Proteomes" id="UP000198312"/>
    </source>
</evidence>
<dbReference type="KEGG" id="vil:CFK37_19520"/>